<sequence>VWDDIRVDALATKIGPLKQPTFSQFADDGAGSTGVFTYMFADNAEEQVFFGVLIPHGYKLGSNLQPHVHWSPQTTDTGQVDWFLEYTIANLNGTFGNTATIIMSDNGDGTINKHQIAETDVIDGSSLTLASKLICRLYRDGGQGTDNLTGDAALLEFDIHFEQDTIGSHEEYVK</sequence>
<organism evidence="1">
    <name type="scientific">marine sediment metagenome</name>
    <dbReference type="NCBI Taxonomy" id="412755"/>
    <lineage>
        <taxon>unclassified sequences</taxon>
        <taxon>metagenomes</taxon>
        <taxon>ecological metagenomes</taxon>
    </lineage>
</organism>
<reference evidence="1" key="1">
    <citation type="journal article" date="2015" name="Nature">
        <title>Complex archaea that bridge the gap between prokaryotes and eukaryotes.</title>
        <authorList>
            <person name="Spang A."/>
            <person name="Saw J.H."/>
            <person name="Jorgensen S.L."/>
            <person name="Zaremba-Niedzwiedzka K."/>
            <person name="Martijn J."/>
            <person name="Lind A.E."/>
            <person name="van Eijk R."/>
            <person name="Schleper C."/>
            <person name="Guy L."/>
            <person name="Ettema T.J."/>
        </authorList>
    </citation>
    <scope>NUCLEOTIDE SEQUENCE</scope>
</reference>
<evidence type="ECO:0000313" key="1">
    <source>
        <dbReference type="EMBL" id="KKL91058.1"/>
    </source>
</evidence>
<feature type="non-terminal residue" evidence="1">
    <location>
        <position position="1"/>
    </location>
</feature>
<gene>
    <name evidence="1" type="ORF">LCGC14_1898460</name>
</gene>
<dbReference type="AlphaFoldDB" id="A0A0F9FXJ8"/>
<protein>
    <submittedName>
        <fullName evidence="1">Uncharacterized protein</fullName>
    </submittedName>
</protein>
<comment type="caution">
    <text evidence="1">The sequence shown here is derived from an EMBL/GenBank/DDBJ whole genome shotgun (WGS) entry which is preliminary data.</text>
</comment>
<name>A0A0F9FXJ8_9ZZZZ</name>
<proteinExistence type="predicted"/>
<dbReference type="EMBL" id="LAZR01019835">
    <property type="protein sequence ID" value="KKL91058.1"/>
    <property type="molecule type" value="Genomic_DNA"/>
</dbReference>
<accession>A0A0F9FXJ8</accession>